<reference evidence="1" key="2">
    <citation type="journal article" date="2008" name="Genome Biol.">
        <title>Improved genome assembly and evidence-based global gene model set for the chordate Ciona intestinalis: new insight into intron and operon populations.</title>
        <authorList>
            <person name="Satou Y."/>
            <person name="Mineta K."/>
            <person name="Ogasawara M."/>
            <person name="Sasakura Y."/>
            <person name="Shoguchi E."/>
            <person name="Ueno K."/>
            <person name="Yamada L."/>
            <person name="Matsumoto J."/>
            <person name="Wasserscheid J."/>
            <person name="Dewar K."/>
            <person name="Wiley G.B."/>
            <person name="Macmil S.L."/>
            <person name="Roe B.A."/>
            <person name="Zeller R.W."/>
            <person name="Hastings K.E."/>
            <person name="Lemaire P."/>
            <person name="Lindquist E."/>
            <person name="Endo T."/>
            <person name="Hotta K."/>
            <person name="Inaba K."/>
        </authorList>
    </citation>
    <scope>NUCLEOTIDE SEQUENCE [LARGE SCALE GENOMIC DNA]</scope>
    <source>
        <strain evidence="1">wild type</strain>
    </source>
</reference>
<evidence type="ECO:0000313" key="1">
    <source>
        <dbReference type="Ensembl" id="ENSCINP00000034124.1"/>
    </source>
</evidence>
<evidence type="ECO:0000313" key="2">
    <source>
        <dbReference type="Proteomes" id="UP000008144"/>
    </source>
</evidence>
<dbReference type="Ensembl" id="ENSCINT00000033727.1">
    <property type="protein sequence ID" value="ENSCINP00000034124.1"/>
    <property type="gene ID" value="ENSCING00000022890.1"/>
</dbReference>
<name>H2XWU0_CIOIN</name>
<proteinExistence type="predicted"/>
<dbReference type="AlphaFoldDB" id="H2XWU0"/>
<dbReference type="InParanoid" id="H2XWU0"/>
<organism evidence="1 2">
    <name type="scientific">Ciona intestinalis</name>
    <name type="common">Transparent sea squirt</name>
    <name type="synonym">Ascidia intestinalis</name>
    <dbReference type="NCBI Taxonomy" id="7719"/>
    <lineage>
        <taxon>Eukaryota</taxon>
        <taxon>Metazoa</taxon>
        <taxon>Chordata</taxon>
        <taxon>Tunicata</taxon>
        <taxon>Ascidiacea</taxon>
        <taxon>Phlebobranchia</taxon>
        <taxon>Cionidae</taxon>
        <taxon>Ciona</taxon>
    </lineage>
</organism>
<dbReference type="HOGENOM" id="CLU_3350786_0_0_1"/>
<reference evidence="2" key="1">
    <citation type="journal article" date="2002" name="Science">
        <title>The draft genome of Ciona intestinalis: insights into chordate and vertebrate origins.</title>
        <authorList>
            <person name="Dehal P."/>
            <person name="Satou Y."/>
            <person name="Campbell R.K."/>
            <person name="Chapman J."/>
            <person name="Degnan B."/>
            <person name="De Tomaso A."/>
            <person name="Davidson B."/>
            <person name="Di Gregorio A."/>
            <person name="Gelpke M."/>
            <person name="Goodstein D.M."/>
            <person name="Harafuji N."/>
            <person name="Hastings K.E."/>
            <person name="Ho I."/>
            <person name="Hotta K."/>
            <person name="Huang W."/>
            <person name="Kawashima T."/>
            <person name="Lemaire P."/>
            <person name="Martinez D."/>
            <person name="Meinertzhagen I.A."/>
            <person name="Necula S."/>
            <person name="Nonaka M."/>
            <person name="Putnam N."/>
            <person name="Rash S."/>
            <person name="Saiga H."/>
            <person name="Satake M."/>
            <person name="Terry A."/>
            <person name="Yamada L."/>
            <person name="Wang H.G."/>
            <person name="Awazu S."/>
            <person name="Azumi K."/>
            <person name="Boore J."/>
            <person name="Branno M."/>
            <person name="Chin-Bow S."/>
            <person name="DeSantis R."/>
            <person name="Doyle S."/>
            <person name="Francino P."/>
            <person name="Keys D.N."/>
            <person name="Haga S."/>
            <person name="Hayashi H."/>
            <person name="Hino K."/>
            <person name="Imai K.S."/>
            <person name="Inaba K."/>
            <person name="Kano S."/>
            <person name="Kobayashi K."/>
            <person name="Kobayashi M."/>
            <person name="Lee B.I."/>
            <person name="Makabe K.W."/>
            <person name="Manohar C."/>
            <person name="Matassi G."/>
            <person name="Medina M."/>
            <person name="Mochizuki Y."/>
            <person name="Mount S."/>
            <person name="Morishita T."/>
            <person name="Miura S."/>
            <person name="Nakayama A."/>
            <person name="Nishizaka S."/>
            <person name="Nomoto H."/>
            <person name="Ohta F."/>
            <person name="Oishi K."/>
            <person name="Rigoutsos I."/>
            <person name="Sano M."/>
            <person name="Sasaki A."/>
            <person name="Sasakura Y."/>
            <person name="Shoguchi E."/>
            <person name="Shin-i T."/>
            <person name="Spagnuolo A."/>
            <person name="Stainier D."/>
            <person name="Suzuki M.M."/>
            <person name="Tassy O."/>
            <person name="Takatori N."/>
            <person name="Tokuoka M."/>
            <person name="Yagi K."/>
            <person name="Yoshizaki F."/>
            <person name="Wada S."/>
            <person name="Zhang C."/>
            <person name="Hyatt P.D."/>
            <person name="Larimer F."/>
            <person name="Detter C."/>
            <person name="Doggett N."/>
            <person name="Glavina T."/>
            <person name="Hawkins T."/>
            <person name="Richardson P."/>
            <person name="Lucas S."/>
            <person name="Kohara Y."/>
            <person name="Levine M."/>
            <person name="Satoh N."/>
            <person name="Rokhsar D.S."/>
        </authorList>
    </citation>
    <scope>NUCLEOTIDE SEQUENCE [LARGE SCALE GENOMIC DNA]</scope>
</reference>
<reference evidence="1" key="4">
    <citation type="submission" date="2025-09" db="UniProtKB">
        <authorList>
            <consortium name="Ensembl"/>
        </authorList>
    </citation>
    <scope>IDENTIFICATION</scope>
</reference>
<protein>
    <submittedName>
        <fullName evidence="1">Uncharacterized protein</fullName>
    </submittedName>
</protein>
<dbReference type="Proteomes" id="UP000008144">
    <property type="component" value="Chromosome 13"/>
</dbReference>
<keyword evidence="2" id="KW-1185">Reference proteome</keyword>
<dbReference type="EMBL" id="EAAA01001081">
    <property type="status" value="NOT_ANNOTATED_CDS"/>
    <property type="molecule type" value="Genomic_DNA"/>
</dbReference>
<reference evidence="1" key="3">
    <citation type="submission" date="2025-08" db="UniProtKB">
        <authorList>
            <consortium name="Ensembl"/>
        </authorList>
    </citation>
    <scope>IDENTIFICATION</scope>
</reference>
<accession>H2XWU0</accession>
<sequence length="37" mass="4379">MENFQDLLNLVSQRQLQLHLPKRENTGSFRMSIALHL</sequence>